<dbReference type="InterPro" id="IPR011856">
    <property type="entry name" value="tRNA_endonuc-like_dom_sf"/>
</dbReference>
<comment type="similarity">
    <text evidence="1 2">Belongs to the UPF0102 family.</text>
</comment>
<evidence type="ECO:0000313" key="4">
    <source>
        <dbReference type="EMBL" id="MEA5390481.1"/>
    </source>
</evidence>
<dbReference type="InterPro" id="IPR003509">
    <property type="entry name" value="UPF0102_YraN-like"/>
</dbReference>
<feature type="region of interest" description="Disordered" evidence="3">
    <location>
        <begin position="1"/>
        <end position="21"/>
    </location>
</feature>
<dbReference type="PANTHER" id="PTHR34039">
    <property type="entry name" value="UPF0102 PROTEIN YRAN"/>
    <property type="match status" value="1"/>
</dbReference>
<protein>
    <recommendedName>
        <fullName evidence="2">UPF0102 protein VB738_04310</fullName>
    </recommendedName>
</protein>
<dbReference type="EMBL" id="JAYGHX010000002">
    <property type="protein sequence ID" value="MEA5390481.1"/>
    <property type="molecule type" value="Genomic_DNA"/>
</dbReference>
<dbReference type="NCBIfam" id="NF011281">
    <property type="entry name" value="PRK14689.1"/>
    <property type="match status" value="1"/>
</dbReference>
<dbReference type="SUPFAM" id="SSF52980">
    <property type="entry name" value="Restriction endonuclease-like"/>
    <property type="match status" value="1"/>
</dbReference>
<feature type="compositionally biased region" description="Pro residues" evidence="3">
    <location>
        <begin position="1"/>
        <end position="14"/>
    </location>
</feature>
<dbReference type="PANTHER" id="PTHR34039:SF1">
    <property type="entry name" value="UPF0102 PROTEIN YRAN"/>
    <property type="match status" value="1"/>
</dbReference>
<dbReference type="Proteomes" id="UP001304461">
    <property type="component" value="Unassembled WGS sequence"/>
</dbReference>
<dbReference type="RefSeq" id="WP_323304580.1">
    <property type="nucleotide sequence ID" value="NZ_JAYGHX010000002.1"/>
</dbReference>
<organism evidence="4 5">
    <name type="scientific">Cyanobium gracile UHCC 0139</name>
    <dbReference type="NCBI Taxonomy" id="3110308"/>
    <lineage>
        <taxon>Bacteria</taxon>
        <taxon>Bacillati</taxon>
        <taxon>Cyanobacteriota</taxon>
        <taxon>Cyanophyceae</taxon>
        <taxon>Synechococcales</taxon>
        <taxon>Prochlorococcaceae</taxon>
        <taxon>Cyanobium</taxon>
    </lineage>
</organism>
<evidence type="ECO:0000256" key="1">
    <source>
        <dbReference type="ARBA" id="ARBA00006738"/>
    </source>
</evidence>
<dbReference type="Pfam" id="PF02021">
    <property type="entry name" value="UPF0102"/>
    <property type="match status" value="1"/>
</dbReference>
<proteinExistence type="inferred from homology"/>
<evidence type="ECO:0000256" key="3">
    <source>
        <dbReference type="SAM" id="MobiDB-lite"/>
    </source>
</evidence>
<reference evidence="4 5" key="1">
    <citation type="submission" date="2023-12" db="EMBL/GenBank/DDBJ databases">
        <title>Baltic Sea Cyanobacteria.</title>
        <authorList>
            <person name="Delbaje E."/>
            <person name="Fewer D.P."/>
            <person name="Shishido T.K."/>
        </authorList>
    </citation>
    <scope>NUCLEOTIDE SEQUENCE [LARGE SCALE GENOMIC DNA]</scope>
    <source>
        <strain evidence="4 5">UHCC 0139</strain>
    </source>
</reference>
<dbReference type="HAMAP" id="MF_00048">
    <property type="entry name" value="UPF0102"/>
    <property type="match status" value="1"/>
</dbReference>
<name>A0ABU5RRS5_9CYAN</name>
<evidence type="ECO:0000313" key="5">
    <source>
        <dbReference type="Proteomes" id="UP001304461"/>
    </source>
</evidence>
<sequence length="133" mass="15355">MAASPVKPPGPARPRSPAQRQGAWAEQRVLRLLRLRGWELLERNWRCRWGELDLIVQKPGRLLLVEVKGRRRDGMDGGGTAALRRRKRQRLARAWDCWLAAHPRWERTPVEQVAALVPLPPSRAPVRWIRLGD</sequence>
<dbReference type="Gene3D" id="3.40.1350.10">
    <property type="match status" value="1"/>
</dbReference>
<dbReference type="InterPro" id="IPR011335">
    <property type="entry name" value="Restrct_endonuc-II-like"/>
</dbReference>
<gene>
    <name evidence="4" type="ORF">VB738_04310</name>
</gene>
<accession>A0ABU5RRS5</accession>
<comment type="caution">
    <text evidence="4">The sequence shown here is derived from an EMBL/GenBank/DDBJ whole genome shotgun (WGS) entry which is preliminary data.</text>
</comment>
<evidence type="ECO:0000256" key="2">
    <source>
        <dbReference type="HAMAP-Rule" id="MF_00048"/>
    </source>
</evidence>
<keyword evidence="5" id="KW-1185">Reference proteome</keyword>